<sequence length="396" mass="41080">MLQLLREHGGMTRGEIATHIGLSRTTLSEISGDLIERGVISVTQDAAPRAGRGRPAEILTLDPAAGQYAGVDFSHRRVRIVFANAAHEIIASDNTAYDTSADWPARVRLSLDLIAQMSESPALHLDGLRGIAIGFPGPFSSRLPRRDTEPVAEARRAGAEYVRSAFESHFSTPILIDNNTRLAALAEAAGDVGAPTEHLLYLRLSAGIGGGLVIGGRLVGGAAGFAGELGHITVPGSQADCACGKRGCLETVASLGGILQRCADAGVSATTLSDVTAAAEKGDPLVLGILRAVGESVGHVLGSLAVATNPAEIVIGGEVADISPVIIEQIAATVGYELVPFSEFSPRIRRTVLGDEAGAIGGIIALLRNSPLLVGYGELQGESARAETLVRRSTRK</sequence>
<gene>
    <name evidence="2" type="ORF">GCM10017596_07870</name>
</gene>
<dbReference type="EMBL" id="BSET01000001">
    <property type="protein sequence ID" value="GLK01072.1"/>
    <property type="molecule type" value="Genomic_DNA"/>
</dbReference>
<reference evidence="2" key="1">
    <citation type="journal article" date="2014" name="Int. J. Syst. Evol. Microbiol.">
        <title>Complete genome sequence of Corynebacterium casei LMG S-19264T (=DSM 44701T), isolated from a smear-ripened cheese.</title>
        <authorList>
            <consortium name="US DOE Joint Genome Institute (JGI-PGF)"/>
            <person name="Walter F."/>
            <person name="Albersmeier A."/>
            <person name="Kalinowski J."/>
            <person name="Ruckert C."/>
        </authorList>
    </citation>
    <scope>NUCLEOTIDE SEQUENCE</scope>
    <source>
        <strain evidence="2">VKM Ac-1958</strain>
    </source>
</reference>
<dbReference type="Proteomes" id="UP001142325">
    <property type="component" value="Unassembled WGS sequence"/>
</dbReference>
<dbReference type="Pfam" id="PF13412">
    <property type="entry name" value="HTH_24"/>
    <property type="match status" value="1"/>
</dbReference>
<dbReference type="InterPro" id="IPR043129">
    <property type="entry name" value="ATPase_NBD"/>
</dbReference>
<evidence type="ECO:0000313" key="2">
    <source>
        <dbReference type="EMBL" id="GLK01072.1"/>
    </source>
</evidence>
<comment type="similarity">
    <text evidence="1">Belongs to the ROK (NagC/XylR) family.</text>
</comment>
<dbReference type="PROSITE" id="PS01125">
    <property type="entry name" value="ROK"/>
    <property type="match status" value="1"/>
</dbReference>
<evidence type="ECO:0000256" key="1">
    <source>
        <dbReference type="ARBA" id="ARBA00006479"/>
    </source>
</evidence>
<reference evidence="2" key="2">
    <citation type="submission" date="2023-01" db="EMBL/GenBank/DDBJ databases">
        <authorList>
            <person name="Sun Q."/>
            <person name="Evtushenko L."/>
        </authorList>
    </citation>
    <scope>NUCLEOTIDE SEQUENCE</scope>
    <source>
        <strain evidence="2">VKM Ac-1958</strain>
    </source>
</reference>
<organism evidence="2 3">
    <name type="scientific">Microbacterium keratanolyticum</name>
    <dbReference type="NCBI Taxonomy" id="67574"/>
    <lineage>
        <taxon>Bacteria</taxon>
        <taxon>Bacillati</taxon>
        <taxon>Actinomycetota</taxon>
        <taxon>Actinomycetes</taxon>
        <taxon>Micrococcales</taxon>
        <taxon>Microbacteriaceae</taxon>
        <taxon>Microbacterium</taxon>
    </lineage>
</organism>
<dbReference type="SUPFAM" id="SSF46785">
    <property type="entry name" value="Winged helix' DNA-binding domain"/>
    <property type="match status" value="1"/>
</dbReference>
<keyword evidence="3" id="KW-1185">Reference proteome</keyword>
<dbReference type="PANTHER" id="PTHR18964:SF149">
    <property type="entry name" value="BIFUNCTIONAL UDP-N-ACETYLGLUCOSAMINE 2-EPIMERASE_N-ACETYLMANNOSAMINE KINASE"/>
    <property type="match status" value="1"/>
</dbReference>
<dbReference type="PANTHER" id="PTHR18964">
    <property type="entry name" value="ROK (REPRESSOR, ORF, KINASE) FAMILY"/>
    <property type="match status" value="1"/>
</dbReference>
<name>A0A9W6M828_9MICO</name>
<dbReference type="Pfam" id="PF00480">
    <property type="entry name" value="ROK"/>
    <property type="match status" value="1"/>
</dbReference>
<dbReference type="InterPro" id="IPR036388">
    <property type="entry name" value="WH-like_DNA-bd_sf"/>
</dbReference>
<evidence type="ECO:0000313" key="3">
    <source>
        <dbReference type="Proteomes" id="UP001142325"/>
    </source>
</evidence>
<dbReference type="InterPro" id="IPR049874">
    <property type="entry name" value="ROK_cs"/>
</dbReference>
<proteinExistence type="inferred from homology"/>
<dbReference type="InterPro" id="IPR000600">
    <property type="entry name" value="ROK"/>
</dbReference>
<accession>A0A9W6M828</accession>
<comment type="caution">
    <text evidence="2">The sequence shown here is derived from an EMBL/GenBank/DDBJ whole genome shotgun (WGS) entry which is preliminary data.</text>
</comment>
<dbReference type="InterPro" id="IPR036390">
    <property type="entry name" value="WH_DNA-bd_sf"/>
</dbReference>
<protein>
    <submittedName>
        <fullName evidence="2">Transcriptional regulator</fullName>
    </submittedName>
</protein>
<dbReference type="SUPFAM" id="SSF53067">
    <property type="entry name" value="Actin-like ATPase domain"/>
    <property type="match status" value="1"/>
</dbReference>
<dbReference type="Gene3D" id="1.10.10.10">
    <property type="entry name" value="Winged helix-like DNA-binding domain superfamily/Winged helix DNA-binding domain"/>
    <property type="match status" value="1"/>
</dbReference>
<dbReference type="AlphaFoldDB" id="A0A9W6M828"/>
<dbReference type="Gene3D" id="3.30.420.40">
    <property type="match status" value="2"/>
</dbReference>